<proteinExistence type="inferred from homology"/>
<accession>A0ABN4HRK2</accession>
<name>A0ABN4HRK2_9COXI</name>
<dbReference type="PANTHER" id="PTHR12899">
    <property type="entry name" value="39S RIBOSOMAL PROTEIN L18, MITOCHONDRIAL"/>
    <property type="match status" value="1"/>
</dbReference>
<dbReference type="SUPFAM" id="SSF53137">
    <property type="entry name" value="Translational machinery components"/>
    <property type="match status" value="1"/>
</dbReference>
<comment type="subunit">
    <text evidence="7">Part of the 50S ribosomal subunit; part of the 5S rRNA/L5/L18/L25 subcomplex. Contacts the 5S and 23S rRNAs.</text>
</comment>
<comment type="similarity">
    <text evidence="1 7">Belongs to the universal ribosomal protein uL18 family.</text>
</comment>
<protein>
    <recommendedName>
        <fullName evidence="6 7">Large ribosomal subunit protein uL18</fullName>
    </recommendedName>
</protein>
<evidence type="ECO:0000256" key="3">
    <source>
        <dbReference type="ARBA" id="ARBA00022884"/>
    </source>
</evidence>
<keyword evidence="2 7" id="KW-0699">rRNA-binding</keyword>
<evidence type="ECO:0000256" key="5">
    <source>
        <dbReference type="ARBA" id="ARBA00023274"/>
    </source>
</evidence>
<gene>
    <name evidence="7 8" type="primary">rplR</name>
    <name evidence="8" type="ORF">CleRT_13430</name>
</gene>
<evidence type="ECO:0000313" key="9">
    <source>
        <dbReference type="Proteomes" id="UP000063965"/>
    </source>
</evidence>
<dbReference type="NCBIfam" id="TIGR00060">
    <property type="entry name" value="L18_bact"/>
    <property type="match status" value="1"/>
</dbReference>
<reference evidence="8 9" key="1">
    <citation type="journal article" date="2015" name="Genome Biol. Evol.">
        <title>Distinctive Genome Reduction Rates Revealed by Genomic Analyses of Two Coxiella-Like Endosymbionts in Ticks.</title>
        <authorList>
            <person name="Gottlieb Y."/>
            <person name="Lalzar I."/>
            <person name="Klasson L."/>
        </authorList>
    </citation>
    <scope>NUCLEOTIDE SEQUENCE [LARGE SCALE GENOMIC DNA]</scope>
    <source>
        <strain evidence="8 9">CRt</strain>
    </source>
</reference>
<keyword evidence="4 7" id="KW-0689">Ribosomal protein</keyword>
<dbReference type="GO" id="GO:0005840">
    <property type="term" value="C:ribosome"/>
    <property type="evidence" value="ECO:0007669"/>
    <property type="project" value="UniProtKB-KW"/>
</dbReference>
<comment type="function">
    <text evidence="7">This is one of the proteins that bind and probably mediate the attachment of the 5S RNA into the large ribosomal subunit, where it forms part of the central protuberance.</text>
</comment>
<dbReference type="EMBL" id="CP011126">
    <property type="protein sequence ID" value="AKQ33901.1"/>
    <property type="molecule type" value="Genomic_DNA"/>
</dbReference>
<evidence type="ECO:0000256" key="7">
    <source>
        <dbReference type="HAMAP-Rule" id="MF_01337"/>
    </source>
</evidence>
<dbReference type="HAMAP" id="MF_01337_B">
    <property type="entry name" value="Ribosomal_uL18_B"/>
    <property type="match status" value="1"/>
</dbReference>
<dbReference type="InterPro" id="IPR057268">
    <property type="entry name" value="Ribosomal_L18"/>
</dbReference>
<evidence type="ECO:0000256" key="4">
    <source>
        <dbReference type="ARBA" id="ARBA00022980"/>
    </source>
</evidence>
<evidence type="ECO:0000256" key="2">
    <source>
        <dbReference type="ARBA" id="ARBA00022730"/>
    </source>
</evidence>
<dbReference type="Pfam" id="PF00861">
    <property type="entry name" value="Ribosomal_L18p"/>
    <property type="match status" value="1"/>
</dbReference>
<keyword evidence="5 7" id="KW-0687">Ribonucleoprotein</keyword>
<dbReference type="CDD" id="cd00432">
    <property type="entry name" value="Ribosomal_L18_L5e"/>
    <property type="match status" value="1"/>
</dbReference>
<sequence length="116" mass="12723">MDKRKKQLRRACRTRAKIKELNIARLCVHRSLNHIYAQLISSDASILAAASTLEKEVKGELKYGGNIAAAAVVGKLIAERAKKAGVTKVAFDRSGYKYHGRVRALAEAAREGGIEF</sequence>
<dbReference type="Gene3D" id="3.30.420.100">
    <property type="match status" value="1"/>
</dbReference>
<dbReference type="PANTHER" id="PTHR12899:SF3">
    <property type="entry name" value="LARGE RIBOSOMAL SUBUNIT PROTEIN UL18M"/>
    <property type="match status" value="1"/>
</dbReference>
<dbReference type="RefSeq" id="WP_048875562.1">
    <property type="nucleotide sequence ID" value="NZ_CP011126.1"/>
</dbReference>
<evidence type="ECO:0000313" key="8">
    <source>
        <dbReference type="EMBL" id="AKQ33901.1"/>
    </source>
</evidence>
<evidence type="ECO:0000256" key="1">
    <source>
        <dbReference type="ARBA" id="ARBA00007116"/>
    </source>
</evidence>
<organism evidence="8 9">
    <name type="scientific">Candidatus Coxiella mudrowiae</name>
    <dbReference type="NCBI Taxonomy" id="2054173"/>
    <lineage>
        <taxon>Bacteria</taxon>
        <taxon>Pseudomonadati</taxon>
        <taxon>Pseudomonadota</taxon>
        <taxon>Gammaproteobacteria</taxon>
        <taxon>Legionellales</taxon>
        <taxon>Coxiellaceae</taxon>
        <taxon>Coxiella</taxon>
    </lineage>
</organism>
<evidence type="ECO:0000256" key="6">
    <source>
        <dbReference type="ARBA" id="ARBA00035197"/>
    </source>
</evidence>
<keyword evidence="3 7" id="KW-0694">RNA-binding</keyword>
<keyword evidence="9" id="KW-1185">Reference proteome</keyword>
<dbReference type="InterPro" id="IPR005484">
    <property type="entry name" value="Ribosomal_uL18_bac/plant/anim"/>
</dbReference>
<dbReference type="InterPro" id="IPR004389">
    <property type="entry name" value="Ribosomal_uL18_bac-type"/>
</dbReference>
<dbReference type="Proteomes" id="UP000063965">
    <property type="component" value="Chromosome"/>
</dbReference>